<evidence type="ECO:0000313" key="3">
    <source>
        <dbReference type="Proteomes" id="UP001151532"/>
    </source>
</evidence>
<reference evidence="2" key="1">
    <citation type="submission" date="2022-11" db="EMBL/GenBank/DDBJ databases">
        <authorList>
            <person name="Hyden B.L."/>
            <person name="Feng K."/>
            <person name="Yates T."/>
            <person name="Jawdy S."/>
            <person name="Smart L.B."/>
            <person name="Muchero W."/>
        </authorList>
    </citation>
    <scope>NUCLEOTIDE SEQUENCE</scope>
    <source>
        <tissue evidence="2">Shoot tip</tissue>
    </source>
</reference>
<feature type="compositionally biased region" description="Basic and acidic residues" evidence="1">
    <location>
        <begin position="21"/>
        <end position="36"/>
    </location>
</feature>
<protein>
    <submittedName>
        <fullName evidence="2">Uncharacterized protein</fullName>
    </submittedName>
</protein>
<evidence type="ECO:0000256" key="1">
    <source>
        <dbReference type="SAM" id="MobiDB-lite"/>
    </source>
</evidence>
<dbReference type="EMBL" id="JAPFFK010000020">
    <property type="protein sequence ID" value="KAJ6680321.1"/>
    <property type="molecule type" value="Genomic_DNA"/>
</dbReference>
<evidence type="ECO:0000313" key="2">
    <source>
        <dbReference type="EMBL" id="KAJ6680321.1"/>
    </source>
</evidence>
<organism evidence="2 3">
    <name type="scientific">Salix purpurea</name>
    <name type="common">Purple osier willow</name>
    <dbReference type="NCBI Taxonomy" id="77065"/>
    <lineage>
        <taxon>Eukaryota</taxon>
        <taxon>Viridiplantae</taxon>
        <taxon>Streptophyta</taxon>
        <taxon>Embryophyta</taxon>
        <taxon>Tracheophyta</taxon>
        <taxon>Spermatophyta</taxon>
        <taxon>Magnoliopsida</taxon>
        <taxon>eudicotyledons</taxon>
        <taxon>Gunneridae</taxon>
        <taxon>Pentapetalae</taxon>
        <taxon>rosids</taxon>
        <taxon>fabids</taxon>
        <taxon>Malpighiales</taxon>
        <taxon>Salicaceae</taxon>
        <taxon>Saliceae</taxon>
        <taxon>Salix</taxon>
    </lineage>
</organism>
<dbReference type="AlphaFoldDB" id="A0A9Q0P2E4"/>
<accession>A0A9Q0P2E4</accession>
<comment type="caution">
    <text evidence="2">The sequence shown here is derived from an EMBL/GenBank/DDBJ whole genome shotgun (WGS) entry which is preliminary data.</text>
</comment>
<gene>
    <name evidence="2" type="ORF">OIU79_019936</name>
</gene>
<feature type="region of interest" description="Disordered" evidence="1">
    <location>
        <begin position="1"/>
        <end position="60"/>
    </location>
</feature>
<proteinExistence type="predicted"/>
<sequence length="139" mass="15347">MDGSRQDEDNLQVSNTLISPKVDKDGKVDLESRSDNKLGSFESSHVCAQDSSGEGAGDGKVDLESQLCRNTTRTFALFRGIAYTNTRNLEDKVPHESEGSGICFARVSTVIGRDVLRNNCHVHTFLSQGLSVKHWRFIC</sequence>
<name>A0A9Q0P2E4_SALPP</name>
<keyword evidence="3" id="KW-1185">Reference proteome</keyword>
<reference evidence="2" key="2">
    <citation type="journal article" date="2023" name="Int. J. Mol. Sci.">
        <title>De Novo Assembly and Annotation of 11 Diverse Shrub Willow (Salix) Genomes Reveals Novel Gene Organization in Sex-Linked Regions.</title>
        <authorList>
            <person name="Hyden B."/>
            <person name="Feng K."/>
            <person name="Yates T.B."/>
            <person name="Jawdy S."/>
            <person name="Cereghino C."/>
            <person name="Smart L.B."/>
            <person name="Muchero W."/>
        </authorList>
    </citation>
    <scope>NUCLEOTIDE SEQUENCE</scope>
    <source>
        <tissue evidence="2">Shoot tip</tissue>
    </source>
</reference>
<dbReference type="Proteomes" id="UP001151532">
    <property type="component" value="Chromosome 14"/>
</dbReference>